<organism evidence="1 2">
    <name type="scientific">Prunus mume</name>
    <name type="common">Japanese apricot</name>
    <name type="synonym">Armeniaca mume</name>
    <dbReference type="NCBI Taxonomy" id="102107"/>
    <lineage>
        <taxon>Eukaryota</taxon>
        <taxon>Viridiplantae</taxon>
        <taxon>Streptophyta</taxon>
        <taxon>Embryophyta</taxon>
        <taxon>Tracheophyta</taxon>
        <taxon>Spermatophyta</taxon>
        <taxon>Magnoliopsida</taxon>
        <taxon>eudicotyledons</taxon>
        <taxon>Gunneridae</taxon>
        <taxon>Pentapetalae</taxon>
        <taxon>rosids</taxon>
        <taxon>fabids</taxon>
        <taxon>Rosales</taxon>
        <taxon>Rosaceae</taxon>
        <taxon>Amygdaloideae</taxon>
        <taxon>Amygdaleae</taxon>
        <taxon>Prunus</taxon>
    </lineage>
</organism>
<dbReference type="Proteomes" id="UP000694861">
    <property type="component" value="Linkage group LG8"/>
</dbReference>
<proteinExistence type="predicted"/>
<reference evidence="2" key="2">
    <citation type="submission" date="2025-08" db="UniProtKB">
        <authorList>
            <consortium name="RefSeq"/>
        </authorList>
    </citation>
    <scope>IDENTIFICATION</scope>
</reference>
<name>A0ABM1LW01_PRUMU</name>
<evidence type="ECO:0000313" key="1">
    <source>
        <dbReference type="Proteomes" id="UP000694861"/>
    </source>
</evidence>
<gene>
    <name evidence="2" type="primary">LOC107881714</name>
</gene>
<reference evidence="1" key="1">
    <citation type="journal article" date="2012" name="Nat. Commun.">
        <title>The genome of Prunus mume.</title>
        <authorList>
            <person name="Zhang Q."/>
            <person name="Chen W."/>
            <person name="Sun L."/>
            <person name="Zhao F."/>
            <person name="Huang B."/>
            <person name="Yang W."/>
            <person name="Tao Y."/>
            <person name="Wang J."/>
            <person name="Yuan Z."/>
            <person name="Fan G."/>
            <person name="Xing Z."/>
            <person name="Han C."/>
            <person name="Pan H."/>
            <person name="Zhong X."/>
            <person name="Shi W."/>
            <person name="Liang X."/>
            <person name="Du D."/>
            <person name="Sun F."/>
            <person name="Xu Z."/>
            <person name="Hao R."/>
            <person name="Lv T."/>
            <person name="Lv Y."/>
            <person name="Zheng Z."/>
            <person name="Sun M."/>
            <person name="Luo L."/>
            <person name="Cai M."/>
            <person name="Gao Y."/>
            <person name="Wang J."/>
            <person name="Yin Y."/>
            <person name="Xu X."/>
            <person name="Cheng T."/>
            <person name="Wang J."/>
        </authorList>
    </citation>
    <scope>NUCLEOTIDE SEQUENCE [LARGE SCALE GENOMIC DNA]</scope>
</reference>
<sequence length="247" mass="27785">MLDDELLSSSATVIVEVVWKRGRGEEEEEEVEDREQEVSCLVVGLQVVILDEMEVAAVLSAPTVCSLKNGSALLKKKKEKKVYSSKHAFALFFFLAQQRNFFQKTFACIHKRCPQRKRYNCSGIRDTNLGSVDLFDLNRIVLEFDDTYAYRLRIQASIFEAELAVEHVAKNDNEVLTIREEQQLLYGNSVTCPTLQSSPSATNRRSFDMMSTCFSPVVQSQSSPSLKLPFGPAIPDSMSQCKSDSGF</sequence>
<evidence type="ECO:0000313" key="2">
    <source>
        <dbReference type="RefSeq" id="XP_016651578.1"/>
    </source>
</evidence>
<accession>A0ABM1LW01</accession>
<dbReference type="RefSeq" id="XP_016651578.1">
    <property type="nucleotide sequence ID" value="XM_016796092.1"/>
</dbReference>
<dbReference type="GeneID" id="107881714"/>
<protein>
    <submittedName>
        <fullName evidence="2">Uncharacterized protein LOC107881714</fullName>
    </submittedName>
</protein>
<keyword evidence="1" id="KW-1185">Reference proteome</keyword>